<organism evidence="2 3">
    <name type="scientific">Rangifer tarandus platyrhynchus</name>
    <name type="common">Svalbard reindeer</name>
    <dbReference type="NCBI Taxonomy" id="3082113"/>
    <lineage>
        <taxon>Eukaryota</taxon>
        <taxon>Metazoa</taxon>
        <taxon>Chordata</taxon>
        <taxon>Craniata</taxon>
        <taxon>Vertebrata</taxon>
        <taxon>Euteleostomi</taxon>
        <taxon>Mammalia</taxon>
        <taxon>Eutheria</taxon>
        <taxon>Laurasiatheria</taxon>
        <taxon>Artiodactyla</taxon>
        <taxon>Ruminantia</taxon>
        <taxon>Pecora</taxon>
        <taxon>Cervidae</taxon>
        <taxon>Odocoileinae</taxon>
        <taxon>Rangifer</taxon>
    </lineage>
</organism>
<gene>
    <name evidence="2" type="ORF">MRATA1EN1_LOCUS8248</name>
</gene>
<evidence type="ECO:0000313" key="3">
    <source>
        <dbReference type="Proteomes" id="UP001176941"/>
    </source>
</evidence>
<reference evidence="2" key="1">
    <citation type="submission" date="2023-04" db="EMBL/GenBank/DDBJ databases">
        <authorList>
            <consortium name="ELIXIR-Norway"/>
        </authorList>
    </citation>
    <scope>NUCLEOTIDE SEQUENCE [LARGE SCALE GENOMIC DNA]</scope>
</reference>
<keyword evidence="3" id="KW-1185">Reference proteome</keyword>
<sequence>MMVVSPLPLYVKLLIRWVVSPHHWDQCAGEEGPLPSKLLHLCQGHCKWMGRPALPRPEPFADIYQPLTDLGSVKALPPDAMEKVSKKDDTRTSLKRAEKETA</sequence>
<feature type="compositionally biased region" description="Basic and acidic residues" evidence="1">
    <location>
        <begin position="80"/>
        <end position="102"/>
    </location>
</feature>
<feature type="region of interest" description="Disordered" evidence="1">
    <location>
        <begin position="78"/>
        <end position="102"/>
    </location>
</feature>
<name>A0ABN8YHE5_RANTA</name>
<proteinExistence type="predicted"/>
<protein>
    <submittedName>
        <fullName evidence="2">Uncharacterized protein</fullName>
    </submittedName>
</protein>
<dbReference type="Proteomes" id="UP001176941">
    <property type="component" value="Chromosome 19"/>
</dbReference>
<evidence type="ECO:0000313" key="2">
    <source>
        <dbReference type="EMBL" id="CAI9159286.1"/>
    </source>
</evidence>
<dbReference type="EMBL" id="OX459955">
    <property type="protein sequence ID" value="CAI9159286.1"/>
    <property type="molecule type" value="Genomic_DNA"/>
</dbReference>
<evidence type="ECO:0000256" key="1">
    <source>
        <dbReference type="SAM" id="MobiDB-lite"/>
    </source>
</evidence>
<accession>A0ABN8YHE5</accession>